<keyword evidence="7 8" id="KW-0472">Membrane</keyword>
<evidence type="ECO:0000256" key="8">
    <source>
        <dbReference type="SAM" id="Phobius"/>
    </source>
</evidence>
<evidence type="ECO:0000256" key="5">
    <source>
        <dbReference type="ARBA" id="ARBA00022692"/>
    </source>
</evidence>
<keyword evidence="4" id="KW-1003">Cell membrane</keyword>
<evidence type="ECO:0000256" key="6">
    <source>
        <dbReference type="ARBA" id="ARBA00022989"/>
    </source>
</evidence>
<evidence type="ECO:0000313" key="11">
    <source>
        <dbReference type="Proteomes" id="UP000233440"/>
    </source>
</evidence>
<feature type="transmembrane region" description="Helical" evidence="8">
    <location>
        <begin position="198"/>
        <end position="217"/>
    </location>
</feature>
<dbReference type="PROSITE" id="PS51012">
    <property type="entry name" value="ABC_TM2"/>
    <property type="match status" value="1"/>
</dbReference>
<evidence type="ECO:0000256" key="4">
    <source>
        <dbReference type="ARBA" id="ARBA00022475"/>
    </source>
</evidence>
<dbReference type="PANTHER" id="PTHR30294">
    <property type="entry name" value="MEMBRANE COMPONENT OF ABC TRANSPORTER YHHJ-RELATED"/>
    <property type="match status" value="1"/>
</dbReference>
<dbReference type="OrthoDB" id="266913at2"/>
<dbReference type="Proteomes" id="UP000233440">
    <property type="component" value="Unassembled WGS sequence"/>
</dbReference>
<feature type="transmembrane region" description="Helical" evidence="8">
    <location>
        <begin position="305"/>
        <end position="324"/>
    </location>
</feature>
<comment type="caution">
    <text evidence="10">The sequence shown here is derived from an EMBL/GenBank/DDBJ whole genome shotgun (WGS) entry which is preliminary data.</text>
</comment>
<dbReference type="AlphaFoldDB" id="A0A2N3LLV2"/>
<name>A0A2N3LLV2_9BACI</name>
<keyword evidence="11" id="KW-1185">Reference proteome</keyword>
<protein>
    <submittedName>
        <fullName evidence="10">ABC transporter permease</fullName>
    </submittedName>
</protein>
<sequence>MVMKAISVCLFEMKRTLSKPSAYILMLVMPIIFTLLFGSIFGNASSQTLTLAVVDKDKSHLSEALINRLHQDSTLKLKESNERTSNELLKNHKLDGVITIEQGFQEQLASSLSPKIYFQHQPGSPSTSMVKQSLNQEINRMKLQVIAAVEWSKSSKDIDWSSMFDKISKSEGQTNKYTTVVSANNQKKTLSGLSYSSAGFSIMFVMFMMMSVTGVIIEAKNTGVWSRLLTTSITKSELLLGYLLSFFLIGWVQFAILMVFSSIVFHVVWGNIVGLIVLISALLLCVVGLGLAIASMVKTTEQQTAIGSLIIVSTCMLGGVYWPLSVVPTIMQKIANFVPQSWAMKGFTNLIADGGALPDILQPVTILLAFAAVFLSFGLLRVRIQ</sequence>
<dbReference type="GO" id="GO:0140359">
    <property type="term" value="F:ABC-type transporter activity"/>
    <property type="evidence" value="ECO:0007669"/>
    <property type="project" value="InterPro"/>
</dbReference>
<organism evidence="10 11">
    <name type="scientific">Heyndrickxia camelliae</name>
    <dbReference type="NCBI Taxonomy" id="1707093"/>
    <lineage>
        <taxon>Bacteria</taxon>
        <taxon>Bacillati</taxon>
        <taxon>Bacillota</taxon>
        <taxon>Bacilli</taxon>
        <taxon>Bacillales</taxon>
        <taxon>Bacillaceae</taxon>
        <taxon>Heyndrickxia</taxon>
    </lineage>
</organism>
<evidence type="ECO:0000313" key="10">
    <source>
        <dbReference type="EMBL" id="PKR85586.1"/>
    </source>
</evidence>
<evidence type="ECO:0000256" key="3">
    <source>
        <dbReference type="ARBA" id="ARBA00022448"/>
    </source>
</evidence>
<dbReference type="GO" id="GO:0005886">
    <property type="term" value="C:plasma membrane"/>
    <property type="evidence" value="ECO:0007669"/>
    <property type="project" value="UniProtKB-SubCell"/>
</dbReference>
<keyword evidence="5 8" id="KW-0812">Transmembrane</keyword>
<comment type="subcellular location">
    <subcellularLocation>
        <location evidence="1">Cell membrane</location>
        <topology evidence="1">Multi-pass membrane protein</topology>
    </subcellularLocation>
</comment>
<dbReference type="InterPro" id="IPR013525">
    <property type="entry name" value="ABC2_TM"/>
</dbReference>
<feature type="transmembrane region" description="Helical" evidence="8">
    <location>
        <begin position="238"/>
        <end position="260"/>
    </location>
</feature>
<accession>A0A2N3LLV2</accession>
<keyword evidence="6 8" id="KW-1133">Transmembrane helix</keyword>
<dbReference type="PANTHER" id="PTHR30294:SF45">
    <property type="entry name" value="LINEARMYCIN RESISTANCE PERMEASE PROTEIN LNRN"/>
    <property type="match status" value="1"/>
</dbReference>
<evidence type="ECO:0000256" key="7">
    <source>
        <dbReference type="ARBA" id="ARBA00023136"/>
    </source>
</evidence>
<dbReference type="EMBL" id="PIQO01000004">
    <property type="protein sequence ID" value="PKR85586.1"/>
    <property type="molecule type" value="Genomic_DNA"/>
</dbReference>
<feature type="transmembrane region" description="Helical" evidence="8">
    <location>
        <begin position="360"/>
        <end position="380"/>
    </location>
</feature>
<keyword evidence="3" id="KW-0813">Transport</keyword>
<feature type="transmembrane region" description="Helical" evidence="8">
    <location>
        <begin position="21"/>
        <end position="41"/>
    </location>
</feature>
<proteinExistence type="inferred from homology"/>
<dbReference type="InterPro" id="IPR051449">
    <property type="entry name" value="ABC-2_transporter_component"/>
</dbReference>
<evidence type="ECO:0000259" key="9">
    <source>
        <dbReference type="PROSITE" id="PS51012"/>
    </source>
</evidence>
<feature type="transmembrane region" description="Helical" evidence="8">
    <location>
        <begin position="272"/>
        <end position="293"/>
    </location>
</feature>
<gene>
    <name evidence="10" type="ORF">CWO92_07710</name>
</gene>
<dbReference type="Gene3D" id="3.40.1710.10">
    <property type="entry name" value="abc type-2 transporter like domain"/>
    <property type="match status" value="1"/>
</dbReference>
<dbReference type="InterPro" id="IPR047817">
    <property type="entry name" value="ABC2_TM_bact-type"/>
</dbReference>
<reference evidence="10 11" key="1">
    <citation type="submission" date="2017-11" db="EMBL/GenBank/DDBJ databases">
        <title>Bacillus camelliae sp. nov., isolated from pu'er tea.</title>
        <authorList>
            <person name="Niu L."/>
        </authorList>
    </citation>
    <scope>NUCLEOTIDE SEQUENCE [LARGE SCALE GENOMIC DNA]</scope>
    <source>
        <strain evidence="10 11">7578-1</strain>
    </source>
</reference>
<dbReference type="Pfam" id="PF12698">
    <property type="entry name" value="ABC2_membrane_3"/>
    <property type="match status" value="1"/>
</dbReference>
<evidence type="ECO:0000256" key="2">
    <source>
        <dbReference type="ARBA" id="ARBA00007783"/>
    </source>
</evidence>
<feature type="domain" description="ABC transmembrane type-2" evidence="9">
    <location>
        <begin position="161"/>
        <end position="385"/>
    </location>
</feature>
<evidence type="ECO:0000256" key="1">
    <source>
        <dbReference type="ARBA" id="ARBA00004651"/>
    </source>
</evidence>
<comment type="similarity">
    <text evidence="2">Belongs to the ABC-2 integral membrane protein family.</text>
</comment>